<evidence type="ECO:0000256" key="13">
    <source>
        <dbReference type="ARBA" id="ARBA00023209"/>
    </source>
</evidence>
<feature type="binding site" evidence="18">
    <location>
        <position position="70"/>
    </location>
    <ligand>
        <name>a divalent metal cation</name>
        <dbReference type="ChEBI" id="CHEBI:60240"/>
    </ligand>
</feature>
<keyword evidence="11" id="KW-0443">Lipid metabolism</keyword>
<evidence type="ECO:0000256" key="9">
    <source>
        <dbReference type="ARBA" id="ARBA00022840"/>
    </source>
</evidence>
<comment type="subcellular location">
    <subcellularLocation>
        <location evidence="1">Cell membrane</location>
        <topology evidence="1">Multi-pass membrane protein</topology>
    </subcellularLocation>
</comment>
<dbReference type="Gene3D" id="1.10.287.3610">
    <property type="match status" value="1"/>
</dbReference>
<dbReference type="EMBL" id="JACXIY010000015">
    <property type="protein sequence ID" value="MBD2869488.1"/>
    <property type="molecule type" value="Genomic_DNA"/>
</dbReference>
<evidence type="ECO:0000256" key="5">
    <source>
        <dbReference type="ARBA" id="ARBA00022679"/>
    </source>
</evidence>
<evidence type="ECO:0000256" key="6">
    <source>
        <dbReference type="ARBA" id="ARBA00022692"/>
    </source>
</evidence>
<evidence type="ECO:0000256" key="10">
    <source>
        <dbReference type="ARBA" id="ARBA00022989"/>
    </source>
</evidence>
<evidence type="ECO:0000256" key="18">
    <source>
        <dbReference type="PIRSR" id="PIRSR600829-4"/>
    </source>
</evidence>
<evidence type="ECO:0000313" key="20">
    <source>
        <dbReference type="EMBL" id="MBD2869488.1"/>
    </source>
</evidence>
<keyword evidence="18" id="KW-0460">Magnesium</keyword>
<dbReference type="GO" id="GO:0005886">
    <property type="term" value="C:plasma membrane"/>
    <property type="evidence" value="ECO:0007669"/>
    <property type="project" value="UniProtKB-SubCell"/>
</dbReference>
<dbReference type="PROSITE" id="PS01069">
    <property type="entry name" value="DAGK_PROKAR"/>
    <property type="match status" value="1"/>
</dbReference>
<evidence type="ECO:0000256" key="8">
    <source>
        <dbReference type="ARBA" id="ARBA00022777"/>
    </source>
</evidence>
<comment type="caution">
    <text evidence="20">The sequence shown here is derived from an EMBL/GenBank/DDBJ whole genome shotgun (WGS) entry which is preliminary data.</text>
</comment>
<keyword evidence="14" id="KW-1208">Phospholipid metabolism</keyword>
<keyword evidence="7 17" id="KW-0547">Nucleotide-binding</keyword>
<name>A0A927CJZ4_9BACL</name>
<comment type="similarity">
    <text evidence="2">Belongs to the bacterial diacylglycerol kinase family.</text>
</comment>
<keyword evidence="12 19" id="KW-0472">Membrane</keyword>
<keyword evidence="21" id="KW-1185">Reference proteome</keyword>
<evidence type="ECO:0000256" key="4">
    <source>
        <dbReference type="ARBA" id="ARBA00022516"/>
    </source>
</evidence>
<dbReference type="Pfam" id="PF01219">
    <property type="entry name" value="DAGK_prokar"/>
    <property type="match status" value="1"/>
</dbReference>
<keyword evidence="10 19" id="KW-1133">Transmembrane helix</keyword>
<dbReference type="AlphaFoldDB" id="A0A927CJZ4"/>
<feature type="transmembrane region" description="Helical" evidence="19">
    <location>
        <begin position="49"/>
        <end position="69"/>
    </location>
</feature>
<keyword evidence="18" id="KW-0479">Metal-binding</keyword>
<evidence type="ECO:0000256" key="17">
    <source>
        <dbReference type="PIRSR" id="PIRSR600829-3"/>
    </source>
</evidence>
<feature type="binding site" evidence="17">
    <location>
        <position position="70"/>
    </location>
    <ligand>
        <name>ATP</name>
        <dbReference type="ChEBI" id="CHEBI:30616"/>
    </ligand>
</feature>
<protein>
    <submittedName>
        <fullName evidence="20">Diacylglycerol kinase family protein</fullName>
    </submittedName>
</protein>
<dbReference type="GO" id="GO:0005524">
    <property type="term" value="F:ATP binding"/>
    <property type="evidence" value="ECO:0007669"/>
    <property type="project" value="UniProtKB-KW"/>
</dbReference>
<keyword evidence="4" id="KW-0444">Lipid biosynthesis</keyword>
<accession>A0A927CJZ4</accession>
<keyword evidence="3" id="KW-1003">Cell membrane</keyword>
<keyword evidence="9 17" id="KW-0067">ATP-binding</keyword>
<dbReference type="GO" id="GO:0008654">
    <property type="term" value="P:phospholipid biosynthetic process"/>
    <property type="evidence" value="ECO:0007669"/>
    <property type="project" value="UniProtKB-KW"/>
</dbReference>
<feature type="active site" description="Proton acceptor" evidence="15">
    <location>
        <position position="63"/>
    </location>
</feature>
<sequence length="120" mass="12502">MAKFICSLGVAFSGIGYAIRTQSHMRVHMIAAAAVCGLGWLVSLKPIEWAVILLTIAVVFSAEMMNTAVEQAVDLASPGIHPVAKIAKDVAAGAVLVAAIIAVVIGLLIIGPPLWRLLFA</sequence>
<evidence type="ECO:0000256" key="7">
    <source>
        <dbReference type="ARBA" id="ARBA00022741"/>
    </source>
</evidence>
<evidence type="ECO:0000256" key="15">
    <source>
        <dbReference type="PIRSR" id="PIRSR600829-1"/>
    </source>
</evidence>
<dbReference type="PANTHER" id="PTHR34299:SF1">
    <property type="entry name" value="DIACYLGLYCEROL KINASE"/>
    <property type="match status" value="1"/>
</dbReference>
<feature type="binding site" evidence="17">
    <location>
        <begin position="88"/>
        <end position="89"/>
    </location>
    <ligand>
        <name>ATP</name>
        <dbReference type="ChEBI" id="CHEBI:30616"/>
    </ligand>
</feature>
<evidence type="ECO:0000256" key="12">
    <source>
        <dbReference type="ARBA" id="ARBA00023136"/>
    </source>
</evidence>
<reference evidence="20" key="1">
    <citation type="submission" date="2020-09" db="EMBL/GenBank/DDBJ databases">
        <title>A novel bacterium of genus Paenibacillus, isolated from South China Sea.</title>
        <authorList>
            <person name="Huang H."/>
            <person name="Mo K."/>
            <person name="Hu Y."/>
        </authorList>
    </citation>
    <scope>NUCLEOTIDE SEQUENCE</scope>
    <source>
        <strain evidence="20">IB182493</strain>
    </source>
</reference>
<evidence type="ECO:0000256" key="14">
    <source>
        <dbReference type="ARBA" id="ARBA00023264"/>
    </source>
</evidence>
<evidence type="ECO:0000256" key="2">
    <source>
        <dbReference type="ARBA" id="ARBA00005967"/>
    </source>
</evidence>
<dbReference type="CDD" id="cd14265">
    <property type="entry name" value="UDPK_IM_like"/>
    <property type="match status" value="1"/>
</dbReference>
<evidence type="ECO:0000256" key="16">
    <source>
        <dbReference type="PIRSR" id="PIRSR600829-2"/>
    </source>
</evidence>
<gene>
    <name evidence="20" type="ORF">IDH41_12935</name>
</gene>
<evidence type="ECO:0000256" key="19">
    <source>
        <dbReference type="SAM" id="Phobius"/>
    </source>
</evidence>
<dbReference type="InterPro" id="IPR033717">
    <property type="entry name" value="UDPK"/>
</dbReference>
<evidence type="ECO:0000313" key="21">
    <source>
        <dbReference type="Proteomes" id="UP000632125"/>
    </source>
</evidence>
<dbReference type="Proteomes" id="UP000632125">
    <property type="component" value="Unassembled WGS sequence"/>
</dbReference>
<comment type="cofactor">
    <cofactor evidence="18">
        <name>Mg(2+)</name>
        <dbReference type="ChEBI" id="CHEBI:18420"/>
    </cofactor>
    <text evidence="18">Mn(2+), Zn(2+), Cd(2+) and Co(2+) support activity to lesser extents.</text>
</comment>
<dbReference type="GO" id="GO:0016301">
    <property type="term" value="F:kinase activity"/>
    <property type="evidence" value="ECO:0007669"/>
    <property type="project" value="UniProtKB-KW"/>
</dbReference>
<proteinExistence type="inferred from homology"/>
<dbReference type="PANTHER" id="PTHR34299">
    <property type="entry name" value="DIACYLGLYCEROL KINASE"/>
    <property type="match status" value="1"/>
</dbReference>
<keyword evidence="6 19" id="KW-0812">Transmembrane</keyword>
<keyword evidence="8 20" id="KW-0418">Kinase</keyword>
<keyword evidence="5" id="KW-0808">Transferase</keyword>
<feature type="transmembrane region" description="Helical" evidence="19">
    <location>
        <begin position="90"/>
        <end position="110"/>
    </location>
</feature>
<dbReference type="GO" id="GO:0046872">
    <property type="term" value="F:metal ion binding"/>
    <property type="evidence" value="ECO:0007669"/>
    <property type="project" value="UniProtKB-KW"/>
</dbReference>
<dbReference type="InterPro" id="IPR036945">
    <property type="entry name" value="DAGK_sf"/>
</dbReference>
<dbReference type="RefSeq" id="WP_190861628.1">
    <property type="nucleotide sequence ID" value="NZ_JACXIY010000015.1"/>
</dbReference>
<evidence type="ECO:0000256" key="3">
    <source>
        <dbReference type="ARBA" id="ARBA00022475"/>
    </source>
</evidence>
<keyword evidence="13" id="KW-0594">Phospholipid biosynthesis</keyword>
<organism evidence="20 21">
    <name type="scientific">Paenibacillus arenilitoris</name>
    <dbReference type="NCBI Taxonomy" id="2772299"/>
    <lineage>
        <taxon>Bacteria</taxon>
        <taxon>Bacillati</taxon>
        <taxon>Bacillota</taxon>
        <taxon>Bacilli</taxon>
        <taxon>Bacillales</taxon>
        <taxon>Paenibacillaceae</taxon>
        <taxon>Paenibacillus</taxon>
    </lineage>
</organism>
<evidence type="ECO:0000256" key="1">
    <source>
        <dbReference type="ARBA" id="ARBA00004651"/>
    </source>
</evidence>
<feature type="binding site" evidence="16">
    <location>
        <position position="63"/>
    </location>
    <ligand>
        <name>substrate</name>
    </ligand>
</feature>
<dbReference type="InterPro" id="IPR000829">
    <property type="entry name" value="DAGK"/>
</dbReference>
<evidence type="ECO:0000256" key="11">
    <source>
        <dbReference type="ARBA" id="ARBA00023098"/>
    </source>
</evidence>